<dbReference type="PANTHER" id="PTHR33048:SF129">
    <property type="entry name" value="INTEGRAL MEMBRANE PROTEIN-RELATED"/>
    <property type="match status" value="1"/>
</dbReference>
<evidence type="ECO:0000259" key="7">
    <source>
        <dbReference type="Pfam" id="PF20684"/>
    </source>
</evidence>
<keyword evidence="4 6" id="KW-0472">Membrane</keyword>
<feature type="domain" description="Rhodopsin" evidence="7">
    <location>
        <begin position="48"/>
        <end position="296"/>
    </location>
</feature>
<comment type="similarity">
    <text evidence="5">Belongs to the SAT4 family.</text>
</comment>
<sequence>MPGNLQSIPPSVIASWPTPNYNDPARRPWMPAYAGILQGIMTLMLATRLVLRAQLKAGPLGLDDALLIPSFLGATTFTVLIILGTEKYGMDRHIWDVRASTFENTALIGWAAEIAFITSTCCTKVSVLLFFRRLTQGTFNKIWKYATLAAIAFTISYGVAFILILIFNCTPTAAYWKSYSPAWSTTHTYHCTDTQILNPIQGALSVITDFYSVILPMGMLRTLSTTKRQKWALNAVFSLGLLVVVAGIVRTVYLERLGSHWDITWLGFDVFVWSQLEVQLAIICASAPALRVFFRRYLSDPITRAINSGRSTTGGRSGNRDSKMGDMVGMVVLGRRRQGDVMEVCEEGEGITKRVDVSVEDAIEESPSPSASFSTMNHEARLVKSLEDYENLALETLHRQRKSQPYIDWRGKGS</sequence>
<dbReference type="InterPro" id="IPR052337">
    <property type="entry name" value="SAT4-like"/>
</dbReference>
<keyword evidence="9" id="KW-1185">Reference proteome</keyword>
<reference evidence="8 9" key="1">
    <citation type="journal article" date="2023" name="G3 (Bethesda)">
        <title>A chromosome-level genome assembly of Zasmidium syzygii isolated from banana leaves.</title>
        <authorList>
            <person name="van Westerhoven A.C."/>
            <person name="Mehrabi R."/>
            <person name="Talebi R."/>
            <person name="Steentjes M.B.F."/>
            <person name="Corcolon B."/>
            <person name="Chong P.A."/>
            <person name="Kema G.H.J."/>
            <person name="Seidl M.F."/>
        </authorList>
    </citation>
    <scope>NUCLEOTIDE SEQUENCE [LARGE SCALE GENOMIC DNA]</scope>
    <source>
        <strain evidence="8 9">P124</strain>
    </source>
</reference>
<organism evidence="8 9">
    <name type="scientific">Zasmidium cellare</name>
    <name type="common">Wine cellar mold</name>
    <name type="synonym">Racodium cellare</name>
    <dbReference type="NCBI Taxonomy" id="395010"/>
    <lineage>
        <taxon>Eukaryota</taxon>
        <taxon>Fungi</taxon>
        <taxon>Dikarya</taxon>
        <taxon>Ascomycota</taxon>
        <taxon>Pezizomycotina</taxon>
        <taxon>Dothideomycetes</taxon>
        <taxon>Dothideomycetidae</taxon>
        <taxon>Mycosphaerellales</taxon>
        <taxon>Mycosphaerellaceae</taxon>
        <taxon>Zasmidium</taxon>
    </lineage>
</organism>
<evidence type="ECO:0000256" key="3">
    <source>
        <dbReference type="ARBA" id="ARBA00022989"/>
    </source>
</evidence>
<feature type="transmembrane region" description="Helical" evidence="6">
    <location>
        <begin position="273"/>
        <end position="294"/>
    </location>
</feature>
<comment type="caution">
    <text evidence="8">The sequence shown here is derived from an EMBL/GenBank/DDBJ whole genome shotgun (WGS) entry which is preliminary data.</text>
</comment>
<dbReference type="PANTHER" id="PTHR33048">
    <property type="entry name" value="PTH11-LIKE INTEGRAL MEMBRANE PROTEIN (AFU_ORTHOLOGUE AFUA_5G11245)"/>
    <property type="match status" value="1"/>
</dbReference>
<protein>
    <recommendedName>
        <fullName evidence="7">Rhodopsin domain-containing protein</fullName>
    </recommendedName>
</protein>
<evidence type="ECO:0000256" key="6">
    <source>
        <dbReference type="SAM" id="Phobius"/>
    </source>
</evidence>
<feature type="transmembrane region" description="Helical" evidence="6">
    <location>
        <begin position="32"/>
        <end position="53"/>
    </location>
</feature>
<name>A0ABR0F372_ZASCE</name>
<evidence type="ECO:0000313" key="8">
    <source>
        <dbReference type="EMBL" id="KAK4508404.1"/>
    </source>
</evidence>
<feature type="transmembrane region" description="Helical" evidence="6">
    <location>
        <begin position="65"/>
        <end position="85"/>
    </location>
</feature>
<gene>
    <name evidence="8" type="ORF">PRZ48_002142</name>
</gene>
<proteinExistence type="inferred from homology"/>
<accession>A0ABR0F372</accession>
<dbReference type="EMBL" id="JAXOVC010000001">
    <property type="protein sequence ID" value="KAK4508404.1"/>
    <property type="molecule type" value="Genomic_DNA"/>
</dbReference>
<feature type="transmembrane region" description="Helical" evidence="6">
    <location>
        <begin position="105"/>
        <end position="131"/>
    </location>
</feature>
<evidence type="ECO:0000313" key="9">
    <source>
        <dbReference type="Proteomes" id="UP001305779"/>
    </source>
</evidence>
<dbReference type="InterPro" id="IPR049326">
    <property type="entry name" value="Rhodopsin_dom_fungi"/>
</dbReference>
<feature type="transmembrane region" description="Helical" evidence="6">
    <location>
        <begin position="232"/>
        <end position="253"/>
    </location>
</feature>
<feature type="transmembrane region" description="Helical" evidence="6">
    <location>
        <begin position="143"/>
        <end position="167"/>
    </location>
</feature>
<evidence type="ECO:0000256" key="2">
    <source>
        <dbReference type="ARBA" id="ARBA00022692"/>
    </source>
</evidence>
<evidence type="ECO:0000256" key="4">
    <source>
        <dbReference type="ARBA" id="ARBA00023136"/>
    </source>
</evidence>
<keyword evidence="2 6" id="KW-0812">Transmembrane</keyword>
<dbReference type="Pfam" id="PF20684">
    <property type="entry name" value="Fung_rhodopsin"/>
    <property type="match status" value="1"/>
</dbReference>
<comment type="subcellular location">
    <subcellularLocation>
        <location evidence="1">Membrane</location>
        <topology evidence="1">Multi-pass membrane protein</topology>
    </subcellularLocation>
</comment>
<keyword evidence="3 6" id="KW-1133">Transmembrane helix</keyword>
<dbReference type="Proteomes" id="UP001305779">
    <property type="component" value="Unassembled WGS sequence"/>
</dbReference>
<evidence type="ECO:0000256" key="1">
    <source>
        <dbReference type="ARBA" id="ARBA00004141"/>
    </source>
</evidence>
<evidence type="ECO:0000256" key="5">
    <source>
        <dbReference type="ARBA" id="ARBA00038359"/>
    </source>
</evidence>